<feature type="domain" description="GYF" evidence="1">
    <location>
        <begin position="4"/>
        <end position="52"/>
    </location>
</feature>
<comment type="caution">
    <text evidence="2">The sequence shown here is derived from an EMBL/GenBank/DDBJ whole genome shotgun (WGS) entry which is preliminary data.</text>
</comment>
<dbReference type="PATRIC" id="fig|405444.3.peg.2543"/>
<dbReference type="STRING" id="405444.ABB26_16455"/>
<sequence length="337" mass="35597">MTQWYFHVPGKADRVGPLDEEAARQYAQANRQALAWRDGMQGWLAIAQIPELGGQTAPPAMPPPVGGSHNRADDIDFKIVGHEMQFVEIELDPGESAIAEAGALMFKDSAVQMDTVFGDGSHTGQGGGFMDKLMSAGKRVITGESLFATVYTHTGGGKAKVAFAAPYPGTVLAMKLDQHGGKLICQKDSFLAGARGVQIGIHLQRKVMTGLFGGEGFIMQKLEGDGWVFVHAGGCVVERELAAGERIDVDTGCVVAYHAGVDMDVRRVAGLKSMFFGGEGVFLATLTGPGKVWLQSLPFSRLAGRMFAAAPQGGGQSRGEGSVLGGLGRLLDGDNKF</sequence>
<name>A0A0R0BYZ7_9GAMM</name>
<protein>
    <recommendedName>
        <fullName evidence="1">GYF domain-containing protein</fullName>
    </recommendedName>
</protein>
<organism evidence="2 3">
    <name type="scientific">Stenotrophomonas humi</name>
    <dbReference type="NCBI Taxonomy" id="405444"/>
    <lineage>
        <taxon>Bacteria</taxon>
        <taxon>Pseudomonadati</taxon>
        <taxon>Pseudomonadota</taxon>
        <taxon>Gammaproteobacteria</taxon>
        <taxon>Lysobacterales</taxon>
        <taxon>Lysobacteraceae</taxon>
        <taxon>Stenotrophomonas</taxon>
    </lineage>
</organism>
<evidence type="ECO:0000313" key="2">
    <source>
        <dbReference type="EMBL" id="KRG62422.1"/>
    </source>
</evidence>
<dbReference type="PANTHER" id="PTHR43657">
    <property type="entry name" value="TRYPTOPHAN RNA-BINDING ATTENUATOR PROTEIN-LIKE PROTEIN"/>
    <property type="match status" value="1"/>
</dbReference>
<accession>A0A0R0BYZ7</accession>
<reference evidence="2 3" key="1">
    <citation type="submission" date="2015-05" db="EMBL/GenBank/DDBJ databases">
        <title>Genome sequencing and analysis of members of genus Stenotrophomonas.</title>
        <authorList>
            <person name="Patil P.P."/>
            <person name="Midha S."/>
            <person name="Patil P.B."/>
        </authorList>
    </citation>
    <scope>NUCLEOTIDE SEQUENCE [LARGE SCALE GENOMIC DNA]</scope>
    <source>
        <strain evidence="2 3">DSM 18929</strain>
    </source>
</reference>
<gene>
    <name evidence="2" type="ORF">ABB26_16455</name>
</gene>
<evidence type="ECO:0000259" key="1">
    <source>
        <dbReference type="Pfam" id="PF14237"/>
    </source>
</evidence>
<dbReference type="Proteomes" id="UP000050864">
    <property type="component" value="Unassembled WGS sequence"/>
</dbReference>
<dbReference type="Pfam" id="PF14237">
    <property type="entry name" value="GYF_2"/>
    <property type="match status" value="1"/>
</dbReference>
<dbReference type="Gene3D" id="3.60.160.10">
    <property type="entry name" value="Mitochondrial biogenesis AIM24"/>
    <property type="match status" value="1"/>
</dbReference>
<dbReference type="SUPFAM" id="SSF51219">
    <property type="entry name" value="TRAP-like"/>
    <property type="match status" value="1"/>
</dbReference>
<dbReference type="OrthoDB" id="9779518at2"/>
<dbReference type="EMBL" id="LDJI01000032">
    <property type="protein sequence ID" value="KRG62422.1"/>
    <property type="molecule type" value="Genomic_DNA"/>
</dbReference>
<keyword evidence="3" id="KW-1185">Reference proteome</keyword>
<dbReference type="PANTHER" id="PTHR43657:SF1">
    <property type="entry name" value="ALTERED INHERITANCE OF MITOCHONDRIA PROTEIN 24, MITOCHONDRIAL"/>
    <property type="match status" value="1"/>
</dbReference>
<dbReference type="AlphaFoldDB" id="A0A0R0BYZ7"/>
<dbReference type="InterPro" id="IPR002838">
    <property type="entry name" value="AIM24"/>
</dbReference>
<dbReference type="InterPro" id="IPR025640">
    <property type="entry name" value="GYF_2"/>
</dbReference>
<evidence type="ECO:0000313" key="3">
    <source>
        <dbReference type="Proteomes" id="UP000050864"/>
    </source>
</evidence>
<dbReference type="InterPro" id="IPR036983">
    <property type="entry name" value="AIM24_sf"/>
</dbReference>
<dbReference type="Pfam" id="PF01987">
    <property type="entry name" value="AIM24"/>
    <property type="match status" value="1"/>
</dbReference>
<dbReference type="NCBIfam" id="TIGR00266">
    <property type="entry name" value="TIGR00266 family protein"/>
    <property type="match status" value="1"/>
</dbReference>
<proteinExistence type="predicted"/>
<dbReference type="RefSeq" id="WP_057635796.1">
    <property type="nucleotide sequence ID" value="NZ_LDJI01000032.1"/>
</dbReference>
<dbReference type="InterPro" id="IPR016031">
    <property type="entry name" value="Trp_RNA-bd_attenuator-like_dom"/>
</dbReference>